<dbReference type="GO" id="GO:0005524">
    <property type="term" value="F:ATP binding"/>
    <property type="evidence" value="ECO:0007669"/>
    <property type="project" value="UniProtKB-KW"/>
</dbReference>
<keyword evidence="3" id="KW-0547">Nucleotide-binding</keyword>
<dbReference type="InterPro" id="IPR008322">
    <property type="entry name" value="UPF0261"/>
</dbReference>
<evidence type="ECO:0000259" key="2">
    <source>
        <dbReference type="Pfam" id="PF23189"/>
    </source>
</evidence>
<dbReference type="AlphaFoldDB" id="A0AAW9JLZ1"/>
<keyword evidence="3" id="KW-0067">ATP-binding</keyword>
<dbReference type="PANTHER" id="PTHR31862">
    <property type="entry name" value="UPF0261 DOMAIN PROTEIN (AFU_ORTHOLOGUE AFUA_1G10120)"/>
    <property type="match status" value="1"/>
</dbReference>
<reference evidence="3" key="1">
    <citation type="submission" date="2023-08" db="EMBL/GenBank/DDBJ databases">
        <title>Genomic characterization of piscicolin 126 produced by Carnobacterium maltaromaticum CM22 strain isolated from salmon (Salmo salar).</title>
        <authorList>
            <person name="Gonzalez-Gragera E."/>
            <person name="Garcia-Lopez J.D."/>
            <person name="Teso-Perez C."/>
            <person name="Gimenez-Hernandez I."/>
            <person name="Peralta-Sanchez J.M."/>
            <person name="Valdivia E."/>
            <person name="Montalban-Lopez M."/>
            <person name="Martin-Platero A.M."/>
            <person name="Banos A."/>
            <person name="Martinez-Bueno M."/>
        </authorList>
    </citation>
    <scope>NUCLEOTIDE SEQUENCE</scope>
    <source>
        <strain evidence="3">CM22</strain>
    </source>
</reference>
<dbReference type="RefSeq" id="WP_056999431.1">
    <property type="nucleotide sequence ID" value="NZ_BJOJ01000055.1"/>
</dbReference>
<protein>
    <submittedName>
        <fullName evidence="3">Tm-1-like ATP-binding domain-containing protein</fullName>
    </submittedName>
</protein>
<dbReference type="Gene3D" id="3.40.50.12020">
    <property type="entry name" value="Uncharacterised protein family UPF0261, NN domain"/>
    <property type="match status" value="1"/>
</dbReference>
<evidence type="ECO:0000259" key="1">
    <source>
        <dbReference type="Pfam" id="PF06792"/>
    </source>
</evidence>
<dbReference type="CDD" id="cd15488">
    <property type="entry name" value="Tm-1-like"/>
    <property type="match status" value="1"/>
</dbReference>
<dbReference type="PIRSF" id="PIRSF033271">
    <property type="entry name" value="UCP033271"/>
    <property type="match status" value="1"/>
</dbReference>
<comment type="caution">
    <text evidence="3">The sequence shown here is derived from an EMBL/GenBank/DDBJ whole genome shotgun (WGS) entry which is preliminary data.</text>
</comment>
<dbReference type="PANTHER" id="PTHR31862:SF1">
    <property type="entry name" value="UPF0261 DOMAIN PROTEIN (AFU_ORTHOLOGUE AFUA_1G10120)"/>
    <property type="match status" value="1"/>
</dbReference>
<dbReference type="NCBIfam" id="NF002674">
    <property type="entry name" value="PRK02399.1-2"/>
    <property type="match status" value="1"/>
</dbReference>
<dbReference type="InterPro" id="IPR044122">
    <property type="entry name" value="UPF0261_N"/>
</dbReference>
<evidence type="ECO:0000313" key="3">
    <source>
        <dbReference type="EMBL" id="MDZ5757580.1"/>
    </source>
</evidence>
<name>A0AAW9JLZ1_CARML</name>
<dbReference type="Pfam" id="PF23189">
    <property type="entry name" value="UPF0261_C"/>
    <property type="match status" value="1"/>
</dbReference>
<evidence type="ECO:0000313" key="4">
    <source>
        <dbReference type="Proteomes" id="UP001290462"/>
    </source>
</evidence>
<dbReference type="EMBL" id="JAVBVO010000002">
    <property type="protein sequence ID" value="MDZ5757580.1"/>
    <property type="molecule type" value="Genomic_DNA"/>
</dbReference>
<dbReference type="Pfam" id="PF06792">
    <property type="entry name" value="UPF0261"/>
    <property type="match status" value="1"/>
</dbReference>
<dbReference type="InterPro" id="IPR056778">
    <property type="entry name" value="UPF0261_C"/>
</dbReference>
<gene>
    <name evidence="3" type="ORF">RAK27_02805</name>
</gene>
<dbReference type="Gene3D" id="3.40.50.12030">
    <property type="entry name" value="Uncharacterised protein family UPF0261, NC domain"/>
    <property type="match status" value="1"/>
</dbReference>
<accession>A0AAW9JLZ1</accession>
<feature type="domain" description="UPF0261" evidence="2">
    <location>
        <begin position="184"/>
        <end position="400"/>
    </location>
</feature>
<sequence>MKKTVALVGTLDTKGEEYLYVKKLLQQKGLEVLTVHTGVFKAQFKPDIDNAVIAEAAGVTIAELVERKDRAFATEKLAQGLKEVLPELYKKDKFQGVLSFGGSGGTSLVTPAMQKLPIGVPKIMVSTMAAGDVTPYVGTSDIIMIPSIVDVAGLNSISTKLFTNAVYAISGMLTTNFKEEVRHKPLIAASMFGVTTPAVTVAREFLEQSGYEVLVFHTTGTGGKIMESLVQDGFIEGVLDLTITEWADELFGGVLSAGPTRLEAAALTGTPQVVSVGALDMVNFGPIETVPEKYKQRNLYQHNPTITLMRTTKAENQQLGEKIAEKLNLATGKTVLILPLKGISAIDVEGQPFYGPIEDQQLFKSLKENLRNPLVKIIQRDEAINDSTFAQYAAEQLINLIENK</sequence>
<dbReference type="InterPro" id="IPR051353">
    <property type="entry name" value="Tobamovirus_resist_UPF0261"/>
</dbReference>
<organism evidence="3 4">
    <name type="scientific">Carnobacterium maltaromaticum</name>
    <name type="common">Carnobacterium piscicola</name>
    <dbReference type="NCBI Taxonomy" id="2751"/>
    <lineage>
        <taxon>Bacteria</taxon>
        <taxon>Bacillati</taxon>
        <taxon>Bacillota</taxon>
        <taxon>Bacilli</taxon>
        <taxon>Lactobacillales</taxon>
        <taxon>Carnobacteriaceae</taxon>
        <taxon>Carnobacterium</taxon>
    </lineage>
</organism>
<feature type="domain" description="UPF0261" evidence="1">
    <location>
        <begin position="3"/>
        <end position="175"/>
    </location>
</feature>
<dbReference type="Proteomes" id="UP001290462">
    <property type="component" value="Unassembled WGS sequence"/>
</dbReference>
<proteinExistence type="predicted"/>